<feature type="repeat" description="ANK" evidence="3">
    <location>
        <begin position="1607"/>
        <end position="1639"/>
    </location>
</feature>
<dbReference type="Pfam" id="PF00023">
    <property type="entry name" value="Ank"/>
    <property type="match status" value="1"/>
</dbReference>
<dbReference type="PANTHER" id="PTHR24198:SF165">
    <property type="entry name" value="ANKYRIN REPEAT-CONTAINING PROTEIN-RELATED"/>
    <property type="match status" value="1"/>
</dbReference>
<comment type="caution">
    <text evidence="6">The sequence shown here is derived from an EMBL/GenBank/DDBJ whole genome shotgun (WGS) entry which is preliminary data.</text>
</comment>
<feature type="region of interest" description="Disordered" evidence="5">
    <location>
        <begin position="534"/>
        <end position="566"/>
    </location>
</feature>
<proteinExistence type="predicted"/>
<dbReference type="SUPFAM" id="SSF48403">
    <property type="entry name" value="Ankyrin repeat"/>
    <property type="match status" value="1"/>
</dbReference>
<dbReference type="InterPro" id="IPR002110">
    <property type="entry name" value="Ankyrin_rpt"/>
</dbReference>
<evidence type="ECO:0000313" key="6">
    <source>
        <dbReference type="EMBL" id="CAE7561921.1"/>
    </source>
</evidence>
<keyword evidence="7" id="KW-1185">Reference proteome</keyword>
<evidence type="ECO:0000256" key="2">
    <source>
        <dbReference type="ARBA" id="ARBA00023043"/>
    </source>
</evidence>
<dbReference type="Gene3D" id="1.25.40.20">
    <property type="entry name" value="Ankyrin repeat-containing domain"/>
    <property type="match status" value="2"/>
</dbReference>
<protein>
    <submittedName>
        <fullName evidence="6">Invs protein</fullName>
    </submittedName>
</protein>
<evidence type="ECO:0000256" key="5">
    <source>
        <dbReference type="SAM" id="MobiDB-lite"/>
    </source>
</evidence>
<dbReference type="PROSITE" id="PS50297">
    <property type="entry name" value="ANK_REP_REGION"/>
    <property type="match status" value="3"/>
</dbReference>
<name>A0A812UE35_9DINO</name>
<dbReference type="InterPro" id="IPR036770">
    <property type="entry name" value="Ankyrin_rpt-contain_sf"/>
</dbReference>
<dbReference type="EMBL" id="CAJNDS010002672">
    <property type="protein sequence ID" value="CAE7561921.1"/>
    <property type="molecule type" value="Genomic_DNA"/>
</dbReference>
<feature type="region of interest" description="Disordered" evidence="5">
    <location>
        <begin position="874"/>
        <end position="894"/>
    </location>
</feature>
<evidence type="ECO:0000256" key="4">
    <source>
        <dbReference type="SAM" id="Coils"/>
    </source>
</evidence>
<gene>
    <name evidence="6" type="primary">invs</name>
    <name evidence="6" type="ORF">SNAT2548_LOCUS31718</name>
</gene>
<feature type="compositionally biased region" description="Basic and acidic residues" evidence="5">
    <location>
        <begin position="543"/>
        <end position="552"/>
    </location>
</feature>
<reference evidence="6" key="1">
    <citation type="submission" date="2021-02" db="EMBL/GenBank/DDBJ databases">
        <authorList>
            <person name="Dougan E. K."/>
            <person name="Rhodes N."/>
            <person name="Thang M."/>
            <person name="Chan C."/>
        </authorList>
    </citation>
    <scope>NUCLEOTIDE SEQUENCE</scope>
</reference>
<accession>A0A812UE35</accession>
<dbReference type="SMART" id="SM00248">
    <property type="entry name" value="ANK"/>
    <property type="match status" value="5"/>
</dbReference>
<organism evidence="6 7">
    <name type="scientific">Symbiodinium natans</name>
    <dbReference type="NCBI Taxonomy" id="878477"/>
    <lineage>
        <taxon>Eukaryota</taxon>
        <taxon>Sar</taxon>
        <taxon>Alveolata</taxon>
        <taxon>Dinophyceae</taxon>
        <taxon>Suessiales</taxon>
        <taxon>Symbiodiniaceae</taxon>
        <taxon>Symbiodinium</taxon>
    </lineage>
</organism>
<feature type="repeat" description="ANK" evidence="3">
    <location>
        <begin position="1392"/>
        <end position="1414"/>
    </location>
</feature>
<sequence>MVFHPTRNITRHHEEKPEALVALNQKLARIEGVVTEIQRELNEVKVLSDSFDAESEQEKSYFVQLPSQSVQLPSQSQKTQSTLLACANVHEPRCPSVGGLVHVAGGISPASARAKVFGSFASNHGASTLLHPAGNVSPAYLYPTGPCPTHSWHRELEERKWRANAEHILKIESSWAQRVKEAEEAAARSDERARVAEEAHGRLLREKAEVADAAKLREKQLAQELAQESENHALVAARETGFQETLSALQDRAASAEKKSAAREAEKAAVADELEMVSGRFEEQLQHSMELKKEVSRMREEIDGRKADETRHRDIEREWKQRVEELKAGLATARDTIQAQKIQMSKLKAVSEKSDATAELQDAVAHWKTQLTQANAKLEEQYRLTSHLQQKLTSLEDDLAEAQAARSALSQGGPLIGQSSQSDVEPEMPAEAEARVAHSLMVELREQLEVELNEKELRQAEVSALTRQLEMCDSLNKELDQAVADLQTDLAACKHKEEAQEAEAQQAQLWQARASQLEAELDAQVKTLQESVRQVTDSTTKINELERERQSFEETTESSQQREAEMQSRAAGFERELVAEQAEMSRLHEELAVTRSQSAAAQKHEDHLRQEHLALQQAVEQHMGLEADASAEAAGLKMVLEATAEKNMLLESTTELMKQEVDALENKSADDEKHIAKLQHQLETLEDEIVNSKKLQEAQLGTHADLRRVMVQTEDQLARSLRSDEMQQELTAKLRSSLTSSEVSLSQYRSNLESQEAMESQLRKQLDTFRAECREQNKLATDLRLQLTESEDERNASDTAFQTLRSIETDLRGRLTQEADQLSDVRSALQVQQSVNTQLEQSLAATISELSQTRADASMQDSVARQLEMKLEVSEAGAARSEESLQRNADRMSELQEQVTSLEASLGTALSASELQAAATMELQQSCDHLQGQVRGLQSELVAEAQTGQQQRTSEAELKDQAEHLHAEVLDLRRHSEANERLEAALKEKKLQEVELKHSAAVAEAEIAGARNSAKAQQKLVAELRNCLRETEADSARAQTKFKDQQDRLESRQRDAEDRLGAAAAELASAGEHVEELQELAGEHRARLSGLEGDLAKARSLEKAHQEKAEDLKSDLSKREAALLEELATSEAHQASETALRKALHMQEKVLADERVDHDVVLRQLAEKGAEVEDLQQRIAELQMSQQRLELRLRQTEASTDAKLRNAASIEASLREKLQDVWSKLAAKADLSSSPEMLDPLVSLFEQKASKIRRKVAAAMRRAGDAHHAALELELWRASQRCQEFEPSADNGQAMLHSLLNRAAARRDRLAQELQEMLTQVQSTLLLKCAEGVDAGSDEEELAAERLEMDAQLISQELPLLTSPPLQGIPGPVLKAMAALCGVYMEGEEDLDGQYPMHWAARQGRRDVIEFLLRYIYADEGMNQRDPDGRTPLFYAERAGNDALALFLRESGCDANPQEPVRRRPATSAIPDAFTEVIKVVEERGWHAVNWMEGFTMLHWAAEKGHADFCRYFVELNADVNAADSRGRTALQCAMDSKNMEAELVLRELMGLPRVTEARCANEEEPLEMHEISSSAPTDHGAGIPAAYVRVMQQIDLVGWDKMQWARGFTLLHWAAKHDRADLCELFLWYGADPDHKDQAGHSALDYARLRQPQASAALEALLRGKPSIKPAVC</sequence>
<dbReference type="Proteomes" id="UP000604046">
    <property type="component" value="Unassembled WGS sequence"/>
</dbReference>
<feature type="coiled-coil region" evidence="4">
    <location>
        <begin position="1165"/>
        <end position="1199"/>
    </location>
</feature>
<keyword evidence="4" id="KW-0175">Coiled coil</keyword>
<keyword evidence="1" id="KW-0677">Repeat</keyword>
<keyword evidence="2 3" id="KW-0040">ANK repeat</keyword>
<feature type="coiled-coil region" evidence="4">
    <location>
        <begin position="385"/>
        <end position="412"/>
    </location>
</feature>
<dbReference type="Pfam" id="PF12796">
    <property type="entry name" value="Ank_2"/>
    <property type="match status" value="2"/>
</dbReference>
<feature type="region of interest" description="Disordered" evidence="5">
    <location>
        <begin position="1032"/>
        <end position="1059"/>
    </location>
</feature>
<dbReference type="PANTHER" id="PTHR24198">
    <property type="entry name" value="ANKYRIN REPEAT AND PROTEIN KINASE DOMAIN-CONTAINING PROTEIN"/>
    <property type="match status" value="1"/>
</dbReference>
<evidence type="ECO:0000256" key="3">
    <source>
        <dbReference type="PROSITE-ProRule" id="PRU00023"/>
    </source>
</evidence>
<feature type="repeat" description="ANK" evidence="3">
    <location>
        <begin position="1428"/>
        <end position="1460"/>
    </location>
</feature>
<feature type="coiled-coil region" evidence="4">
    <location>
        <begin position="647"/>
        <end position="695"/>
    </location>
</feature>
<dbReference type="OrthoDB" id="449384at2759"/>
<evidence type="ECO:0000256" key="1">
    <source>
        <dbReference type="ARBA" id="ARBA00022737"/>
    </source>
</evidence>
<feature type="coiled-coil region" evidence="4">
    <location>
        <begin position="745"/>
        <end position="793"/>
    </location>
</feature>
<evidence type="ECO:0000313" key="7">
    <source>
        <dbReference type="Proteomes" id="UP000604046"/>
    </source>
</evidence>
<feature type="repeat" description="ANK" evidence="3">
    <location>
        <begin position="1493"/>
        <end position="1525"/>
    </location>
</feature>
<dbReference type="PROSITE" id="PS50088">
    <property type="entry name" value="ANK_REPEAT"/>
    <property type="match status" value="4"/>
</dbReference>
<feature type="compositionally biased region" description="Basic and acidic residues" evidence="5">
    <location>
        <begin position="880"/>
        <end position="894"/>
    </location>
</feature>
<feature type="coiled-coil region" evidence="4">
    <location>
        <begin position="179"/>
        <end position="343"/>
    </location>
</feature>